<dbReference type="Gene3D" id="3.90.76.10">
    <property type="entry name" value="Dipeptide-binding Protein, Domain 1"/>
    <property type="match status" value="1"/>
</dbReference>
<evidence type="ECO:0000256" key="2">
    <source>
        <dbReference type="ARBA" id="ARBA00022448"/>
    </source>
</evidence>
<name>A0ABQ5THY1_9BACI</name>
<comment type="caution">
    <text evidence="6">The sequence shown here is derived from an EMBL/GenBank/DDBJ whole genome shotgun (WGS) entry which is preliminary data.</text>
</comment>
<dbReference type="PANTHER" id="PTHR30290:SF9">
    <property type="entry name" value="OLIGOPEPTIDE-BINDING PROTEIN APPA"/>
    <property type="match status" value="1"/>
</dbReference>
<evidence type="ECO:0000256" key="3">
    <source>
        <dbReference type="ARBA" id="ARBA00022729"/>
    </source>
</evidence>
<dbReference type="PANTHER" id="PTHR30290">
    <property type="entry name" value="PERIPLASMIC BINDING COMPONENT OF ABC TRANSPORTER"/>
    <property type="match status" value="1"/>
</dbReference>
<dbReference type="PROSITE" id="PS51257">
    <property type="entry name" value="PROKAR_LIPOPROTEIN"/>
    <property type="match status" value="1"/>
</dbReference>
<gene>
    <name evidence="6" type="primary">oppA_2</name>
    <name evidence="6" type="ORF">MACH08_10170</name>
</gene>
<proteinExistence type="inferred from homology"/>
<keyword evidence="7" id="KW-1185">Reference proteome</keyword>
<feature type="signal peptide" evidence="4">
    <location>
        <begin position="1"/>
        <end position="24"/>
    </location>
</feature>
<dbReference type="InterPro" id="IPR039424">
    <property type="entry name" value="SBP_5"/>
</dbReference>
<dbReference type="RefSeq" id="WP_317957806.1">
    <property type="nucleotide sequence ID" value="NZ_BSKO01000001.1"/>
</dbReference>
<protein>
    <submittedName>
        <fullName evidence="6">Glutathione ABC transporter substrate-binding protein</fullName>
    </submittedName>
</protein>
<evidence type="ECO:0000256" key="1">
    <source>
        <dbReference type="ARBA" id="ARBA00005695"/>
    </source>
</evidence>
<feature type="domain" description="Solute-binding protein family 5" evidence="5">
    <location>
        <begin position="85"/>
        <end position="448"/>
    </location>
</feature>
<dbReference type="Pfam" id="PF00496">
    <property type="entry name" value="SBP_bac_5"/>
    <property type="match status" value="1"/>
</dbReference>
<evidence type="ECO:0000259" key="5">
    <source>
        <dbReference type="Pfam" id="PF00496"/>
    </source>
</evidence>
<dbReference type="Proteomes" id="UP001275436">
    <property type="component" value="Unassembled WGS sequence"/>
</dbReference>
<dbReference type="InterPro" id="IPR000914">
    <property type="entry name" value="SBP_5_dom"/>
</dbReference>
<keyword evidence="2" id="KW-0813">Transport</keyword>
<organism evidence="6 7">
    <name type="scientific">Oceanobacillus kimchii</name>
    <dbReference type="NCBI Taxonomy" id="746691"/>
    <lineage>
        <taxon>Bacteria</taxon>
        <taxon>Bacillati</taxon>
        <taxon>Bacillota</taxon>
        <taxon>Bacilli</taxon>
        <taxon>Bacillales</taxon>
        <taxon>Bacillaceae</taxon>
        <taxon>Oceanobacillus</taxon>
    </lineage>
</organism>
<dbReference type="PIRSF" id="PIRSF002741">
    <property type="entry name" value="MppA"/>
    <property type="match status" value="1"/>
</dbReference>
<sequence length="530" mass="58840">MTTRKILAALIVTFVFSLLLAACASEPEENSDSNSEEGGSQDGDLVIASQADAVSLDPHATNDTPSANIRINIFDNLVTQNEDMELQPALAESWEQVNDTTWEFKLREDVTFHDGSVFNSNVVKANIERILDPDIGSPVAFMYDMITEVQVVDDYTVRFKTEYPFAPLPAHLAHPGGQMVSQELIEEDYAAMENGEDPSNVINSNPVGTGPFKFENWQTGESVKLVKNEGYWQEPAMLNSVTFKVVSEDLTRISELSTGDSHIITPLSPSDVAEVENTDGMKVQRQESSSLAYIGFNMEKEPFDDMRVRQAISMAINKEEIINGIYEGAGIPAKGPIAPGIFGYDEQLNGLEYNMEEARALLEEAGYPDGFSATIWTNDDRQRIDTATNVQAQLAEIGIDLEVVTIEWGAMLDQTANGEHEMMVFGWTTVTGDADNGMYPLFHSENVGSAGNRTFTVDKELDSYLQEARQTADPEKRLDLYSKTQEKLVELSPFVYLLHQEYLLGVRDEVKGLTQLPTQLLQLKNVSLEE</sequence>
<keyword evidence="3 4" id="KW-0732">Signal</keyword>
<evidence type="ECO:0000313" key="7">
    <source>
        <dbReference type="Proteomes" id="UP001275436"/>
    </source>
</evidence>
<accession>A0ABQ5THY1</accession>
<comment type="similarity">
    <text evidence="1">Belongs to the bacterial solute-binding protein 5 family.</text>
</comment>
<dbReference type="Gene3D" id="3.10.105.10">
    <property type="entry name" value="Dipeptide-binding Protein, Domain 3"/>
    <property type="match status" value="1"/>
</dbReference>
<dbReference type="EMBL" id="BSKO01000001">
    <property type="protein sequence ID" value="GLO65233.1"/>
    <property type="molecule type" value="Genomic_DNA"/>
</dbReference>
<feature type="chain" id="PRO_5046653226" evidence="4">
    <location>
        <begin position="25"/>
        <end position="530"/>
    </location>
</feature>
<evidence type="ECO:0000256" key="4">
    <source>
        <dbReference type="SAM" id="SignalP"/>
    </source>
</evidence>
<dbReference type="Gene3D" id="3.40.190.10">
    <property type="entry name" value="Periplasmic binding protein-like II"/>
    <property type="match status" value="1"/>
</dbReference>
<dbReference type="InterPro" id="IPR030678">
    <property type="entry name" value="Peptide/Ni-bd"/>
</dbReference>
<dbReference type="CDD" id="cd08499">
    <property type="entry name" value="PBP2_Ylib_like"/>
    <property type="match status" value="1"/>
</dbReference>
<dbReference type="SUPFAM" id="SSF53850">
    <property type="entry name" value="Periplasmic binding protein-like II"/>
    <property type="match status" value="1"/>
</dbReference>
<reference evidence="6 7" key="1">
    <citation type="submission" date="2023-02" db="EMBL/GenBank/DDBJ databases">
        <title>Oceanobacillus kimchii IFOP_LL358 isolated form Alexandrium catenella lab strain.</title>
        <authorList>
            <person name="Gajardo G."/>
            <person name="Ueki S."/>
            <person name="Maruyama F."/>
        </authorList>
    </citation>
    <scope>NUCLEOTIDE SEQUENCE [LARGE SCALE GENOMIC DNA]</scope>
    <source>
        <strain evidence="6 7">IFOP_LL358</strain>
    </source>
</reference>
<evidence type="ECO:0000313" key="6">
    <source>
        <dbReference type="EMBL" id="GLO65233.1"/>
    </source>
</evidence>